<feature type="region of interest" description="Disordered" evidence="1">
    <location>
        <begin position="1"/>
        <end position="34"/>
    </location>
</feature>
<feature type="compositionally biased region" description="Polar residues" evidence="1">
    <location>
        <begin position="21"/>
        <end position="33"/>
    </location>
</feature>
<accession>A0ABV5JSH0</accession>
<reference evidence="2 3" key="1">
    <citation type="submission" date="2024-09" db="EMBL/GenBank/DDBJ databases">
        <authorList>
            <person name="Sun Q."/>
            <person name="Mori K."/>
        </authorList>
    </citation>
    <scope>NUCLEOTIDE SEQUENCE [LARGE SCALE GENOMIC DNA]</scope>
    <source>
        <strain evidence="2 3">CCM 7659</strain>
    </source>
</reference>
<evidence type="ECO:0000256" key="1">
    <source>
        <dbReference type="SAM" id="MobiDB-lite"/>
    </source>
</evidence>
<proteinExistence type="predicted"/>
<gene>
    <name evidence="2" type="ORF">ACFFVD_12800</name>
</gene>
<sequence length="153" mass="17130">MSPAKLAAKNKRTPGADAATSLRTEGDQPTTTKEAVVPNHSPAIVDVLTRVDAKSVRDSVNAEHLDLIRMRDGSTPTDAELHLILRATNDDLRAAADALRAEADREYARQQKREDLVRLIEFYAEPMETTEAFLPRMSAADRARFYELTEYFK</sequence>
<dbReference type="EMBL" id="JBHMDY010000008">
    <property type="protein sequence ID" value="MFB9260682.1"/>
    <property type="molecule type" value="Genomic_DNA"/>
</dbReference>
<evidence type="ECO:0000313" key="3">
    <source>
        <dbReference type="Proteomes" id="UP001589700"/>
    </source>
</evidence>
<organism evidence="2 3">
    <name type="scientific">Dietzia aerolata</name>
    <dbReference type="NCBI Taxonomy" id="595984"/>
    <lineage>
        <taxon>Bacteria</taxon>
        <taxon>Bacillati</taxon>
        <taxon>Actinomycetota</taxon>
        <taxon>Actinomycetes</taxon>
        <taxon>Mycobacteriales</taxon>
        <taxon>Dietziaceae</taxon>
        <taxon>Dietzia</taxon>
    </lineage>
</organism>
<dbReference type="RefSeq" id="WP_182632958.1">
    <property type="nucleotide sequence ID" value="NZ_JAALDM010000217.1"/>
</dbReference>
<evidence type="ECO:0000313" key="2">
    <source>
        <dbReference type="EMBL" id="MFB9260682.1"/>
    </source>
</evidence>
<comment type="caution">
    <text evidence="2">The sequence shown here is derived from an EMBL/GenBank/DDBJ whole genome shotgun (WGS) entry which is preliminary data.</text>
</comment>
<protein>
    <submittedName>
        <fullName evidence="2">Uncharacterized protein</fullName>
    </submittedName>
</protein>
<dbReference type="Proteomes" id="UP001589700">
    <property type="component" value="Unassembled WGS sequence"/>
</dbReference>
<keyword evidence="3" id="KW-1185">Reference proteome</keyword>
<name>A0ABV5JSH0_9ACTN</name>